<evidence type="ECO:0000256" key="5">
    <source>
        <dbReference type="ARBA" id="ARBA00023244"/>
    </source>
</evidence>
<dbReference type="AlphaFoldDB" id="A0A0M2Q2E7"/>
<dbReference type="EC" id="4.2.1.75" evidence="3 9"/>
<evidence type="ECO:0000313" key="11">
    <source>
        <dbReference type="EMBL" id="KKJ00792.1"/>
    </source>
</evidence>
<dbReference type="RefSeq" id="WP_016922750.1">
    <property type="nucleotide sequence ID" value="NZ_KB235944.1"/>
</dbReference>
<name>A0A0M2Q2E7_PROHO</name>
<keyword evidence="5 9" id="KW-0627">Porphyrin biosynthesis</keyword>
<evidence type="ECO:0000259" key="10">
    <source>
        <dbReference type="Pfam" id="PF02602"/>
    </source>
</evidence>
<dbReference type="Proteomes" id="UP000034681">
    <property type="component" value="Unassembled WGS sequence"/>
</dbReference>
<dbReference type="STRING" id="317619.GCA_000332315_04582"/>
<keyword evidence="12" id="KW-1185">Reference proteome</keyword>
<dbReference type="EMBL" id="AJTX02000003">
    <property type="protein sequence ID" value="KKJ00792.1"/>
    <property type="molecule type" value="Genomic_DNA"/>
</dbReference>
<comment type="pathway">
    <text evidence="1 9">Porphyrin-containing compound metabolism; protoporphyrin-IX biosynthesis; coproporphyrinogen-III from 5-aminolevulinate: step 3/4.</text>
</comment>
<dbReference type="CDD" id="cd06578">
    <property type="entry name" value="HemD"/>
    <property type="match status" value="1"/>
</dbReference>
<proteinExistence type="inferred from homology"/>
<evidence type="ECO:0000313" key="12">
    <source>
        <dbReference type="Proteomes" id="UP000034681"/>
    </source>
</evidence>
<dbReference type="eggNOG" id="COG1587">
    <property type="taxonomic scope" value="Bacteria"/>
</dbReference>
<dbReference type="GO" id="GO:0006782">
    <property type="term" value="P:protoporphyrinogen IX biosynthetic process"/>
    <property type="evidence" value="ECO:0007669"/>
    <property type="project" value="UniProtKB-UniRule"/>
</dbReference>
<dbReference type="GO" id="GO:0006780">
    <property type="term" value="P:uroporphyrinogen III biosynthetic process"/>
    <property type="evidence" value="ECO:0007669"/>
    <property type="project" value="UniProtKB-UniRule"/>
</dbReference>
<comment type="caution">
    <text evidence="11">The sequence shown here is derived from an EMBL/GenBank/DDBJ whole genome shotgun (WGS) entry which is preliminary data.</text>
</comment>
<dbReference type="Pfam" id="PF02602">
    <property type="entry name" value="HEM4"/>
    <property type="match status" value="1"/>
</dbReference>
<evidence type="ECO:0000256" key="4">
    <source>
        <dbReference type="ARBA" id="ARBA00023239"/>
    </source>
</evidence>
<accession>A0A0M2Q2E7</accession>
<dbReference type="InterPro" id="IPR039793">
    <property type="entry name" value="UROS/Hem4"/>
</dbReference>
<dbReference type="GO" id="GO:0004852">
    <property type="term" value="F:uroporphyrinogen-III synthase activity"/>
    <property type="evidence" value="ECO:0007669"/>
    <property type="project" value="UniProtKB-UniRule"/>
</dbReference>
<feature type="domain" description="Tetrapyrrole biosynthesis uroporphyrinogen III synthase" evidence="10">
    <location>
        <begin position="20"/>
        <end position="252"/>
    </location>
</feature>
<evidence type="ECO:0000256" key="2">
    <source>
        <dbReference type="ARBA" id="ARBA00008133"/>
    </source>
</evidence>
<evidence type="ECO:0000256" key="7">
    <source>
        <dbReference type="ARBA" id="ARBA00040167"/>
    </source>
</evidence>
<dbReference type="Gene3D" id="3.40.50.10090">
    <property type="match status" value="2"/>
</dbReference>
<sequence>MLPLNPHTILVTRSASQSPQFRQLLEAQGSTVLEMPALTIGPPSSWAALDQALDRIQEFQWLILTSANGVTAWFERLAAQGITLDQCPSLKIAVVGQKTAAVLQRYGKTPDFIPPDFVADSLVSHFPEPLRDQSVLFPRVETGGRTLLAEEFRQQGSTVTEVPAYESRCPSHLEPPIAAALAQGRVTVVTFASSKTVTYFNQLITAQFGESAGDLLRGMAIASIGPQTSHTCRDLWNRVDIEAQDYTLEGLTAAIVAWAMATPTRSTGLI</sequence>
<gene>
    <name evidence="11" type="ORF">PROH_05945</name>
</gene>
<evidence type="ECO:0000256" key="6">
    <source>
        <dbReference type="ARBA" id="ARBA00037589"/>
    </source>
</evidence>
<keyword evidence="4 9" id="KW-0456">Lyase</keyword>
<comment type="function">
    <text evidence="6 9">Catalyzes cyclization of the linear tetrapyrrole, hydroxymethylbilane, to the macrocyclic uroporphyrinogen III.</text>
</comment>
<reference evidence="11" key="1">
    <citation type="submission" date="2012-04" db="EMBL/GenBank/DDBJ databases">
        <authorList>
            <person name="Borisov I.G."/>
            <person name="Ivanikova N.V."/>
            <person name="Pinevich A.V."/>
        </authorList>
    </citation>
    <scope>NUCLEOTIDE SEQUENCE</scope>
    <source>
        <strain evidence="11">CALU 1027</strain>
    </source>
</reference>
<dbReference type="InterPro" id="IPR036108">
    <property type="entry name" value="4pyrrol_syn_uPrphyn_synt_sf"/>
</dbReference>
<protein>
    <recommendedName>
        <fullName evidence="7 9">Uroporphyrinogen-III synthase</fullName>
        <ecNumber evidence="3 9">4.2.1.75</ecNumber>
    </recommendedName>
</protein>
<evidence type="ECO:0000256" key="8">
    <source>
        <dbReference type="ARBA" id="ARBA00048617"/>
    </source>
</evidence>
<dbReference type="SUPFAM" id="SSF69618">
    <property type="entry name" value="HemD-like"/>
    <property type="match status" value="1"/>
</dbReference>
<comment type="catalytic activity">
    <reaction evidence="8 9">
        <text>hydroxymethylbilane = uroporphyrinogen III + H2O</text>
        <dbReference type="Rhea" id="RHEA:18965"/>
        <dbReference type="ChEBI" id="CHEBI:15377"/>
        <dbReference type="ChEBI" id="CHEBI:57308"/>
        <dbReference type="ChEBI" id="CHEBI:57845"/>
        <dbReference type="EC" id="4.2.1.75"/>
    </reaction>
</comment>
<dbReference type="PANTHER" id="PTHR38042:SF1">
    <property type="entry name" value="UROPORPHYRINOGEN-III SYNTHASE, CHLOROPLASTIC"/>
    <property type="match status" value="1"/>
</dbReference>
<dbReference type="PANTHER" id="PTHR38042">
    <property type="entry name" value="UROPORPHYRINOGEN-III SYNTHASE, CHLOROPLASTIC"/>
    <property type="match status" value="1"/>
</dbReference>
<dbReference type="UniPathway" id="UPA00251">
    <property type="reaction ID" value="UER00320"/>
</dbReference>
<evidence type="ECO:0000256" key="1">
    <source>
        <dbReference type="ARBA" id="ARBA00004772"/>
    </source>
</evidence>
<evidence type="ECO:0000256" key="3">
    <source>
        <dbReference type="ARBA" id="ARBA00013109"/>
    </source>
</evidence>
<organism evidence="11 12">
    <name type="scientific">Prochlorothrix hollandica PCC 9006 = CALU 1027</name>
    <dbReference type="NCBI Taxonomy" id="317619"/>
    <lineage>
        <taxon>Bacteria</taxon>
        <taxon>Bacillati</taxon>
        <taxon>Cyanobacteriota</taxon>
        <taxon>Cyanophyceae</taxon>
        <taxon>Prochlorotrichales</taxon>
        <taxon>Prochlorotrichaceae</taxon>
        <taxon>Prochlorothrix</taxon>
    </lineage>
</organism>
<dbReference type="InterPro" id="IPR003754">
    <property type="entry name" value="4pyrrol_synth_uPrphyn_synth"/>
</dbReference>
<comment type="similarity">
    <text evidence="2 9">Belongs to the uroporphyrinogen-III synthase family.</text>
</comment>
<evidence type="ECO:0000256" key="9">
    <source>
        <dbReference type="RuleBase" id="RU366031"/>
    </source>
</evidence>